<evidence type="ECO:0000256" key="5">
    <source>
        <dbReference type="ARBA" id="ARBA00021008"/>
    </source>
</evidence>
<evidence type="ECO:0000313" key="20">
    <source>
        <dbReference type="EMBL" id="UXX50146.1"/>
    </source>
</evidence>
<dbReference type="PANTHER" id="PTHR46552:SF1">
    <property type="entry name" value="NADH-UBIQUINONE OXIDOREDUCTASE CHAIN 2"/>
    <property type="match status" value="1"/>
</dbReference>
<comment type="function">
    <text evidence="18">Core subunit of the mitochondrial membrane respiratory chain NADH dehydrogenase (Complex I) which catalyzes electron transfer from NADH through the respiratory chain, using ubiquinone as an electron acceptor. Essential for the catalytic activity and assembly of complex I.</text>
</comment>
<feature type="transmembrane region" description="Helical" evidence="18">
    <location>
        <begin position="6"/>
        <end position="31"/>
    </location>
</feature>
<feature type="transmembrane region" description="Helical" evidence="18">
    <location>
        <begin position="81"/>
        <end position="103"/>
    </location>
</feature>
<keyword evidence="14 18" id="KW-0830">Ubiquinone</keyword>
<gene>
    <name evidence="20" type="primary">ND2</name>
</gene>
<name>A0A977XWG9_9ACAR</name>
<evidence type="ECO:0000256" key="18">
    <source>
        <dbReference type="RuleBase" id="RU003403"/>
    </source>
</evidence>
<keyword evidence="8 18" id="KW-0812">Transmembrane</keyword>
<dbReference type="GO" id="GO:0005743">
    <property type="term" value="C:mitochondrial inner membrane"/>
    <property type="evidence" value="ECO:0007669"/>
    <property type="project" value="UniProtKB-SubCell"/>
</dbReference>
<dbReference type="RefSeq" id="YP_010534051.1">
    <property type="nucleotide sequence ID" value="NC_067858.1"/>
</dbReference>
<dbReference type="InterPro" id="IPR001750">
    <property type="entry name" value="ND/Mrp_TM"/>
</dbReference>
<feature type="transmembrane region" description="Helical" evidence="18">
    <location>
        <begin position="300"/>
        <end position="319"/>
    </location>
</feature>
<reference evidence="20" key="1">
    <citation type="submission" date="2021-12" db="EMBL/GenBank/DDBJ databases">
        <title>Seventy-eight entire mitochondrial genomes and nuclear rRNA genes provide insight into the phylogeny of the hard ticks, particularly the Haemaphysalis species, Am. (Africaniella) transversale and Robertsicus elaphense.</title>
        <authorList>
            <person name="Kelava S."/>
            <person name="Mans B.J."/>
            <person name="Apanaskevich D.A."/>
            <person name="Shao R."/>
            <person name="Barker D."/>
            <person name="Nakao R."/>
            <person name="Barker S.C."/>
            <person name="Okamoto K."/>
            <person name="Tamada K."/>
            <person name="Ito T."/>
            <person name="Honda T."/>
            <person name="Sato F."/>
            <person name="Torikai H."/>
            <person name="Kawabata H."/>
        </authorList>
    </citation>
    <scope>NUCLEOTIDE SEQUENCE</scope>
</reference>
<evidence type="ECO:0000256" key="6">
    <source>
        <dbReference type="ARBA" id="ARBA00022448"/>
    </source>
</evidence>
<evidence type="ECO:0000256" key="3">
    <source>
        <dbReference type="ARBA" id="ARBA00007012"/>
    </source>
</evidence>
<keyword evidence="11 18" id="KW-0249">Electron transport</keyword>
<evidence type="ECO:0000256" key="11">
    <source>
        <dbReference type="ARBA" id="ARBA00022982"/>
    </source>
</evidence>
<keyword evidence="12 18" id="KW-1133">Transmembrane helix</keyword>
<accession>A0A977XWG9</accession>
<dbReference type="GeneID" id="76341585"/>
<dbReference type="AlphaFoldDB" id="A0A977XWG9"/>
<evidence type="ECO:0000256" key="2">
    <source>
        <dbReference type="ARBA" id="ARBA00004448"/>
    </source>
</evidence>
<evidence type="ECO:0000256" key="14">
    <source>
        <dbReference type="ARBA" id="ARBA00023075"/>
    </source>
</evidence>
<keyword evidence="16 18" id="KW-0472">Membrane</keyword>
<dbReference type="EMBL" id="OL741734">
    <property type="protein sequence ID" value="UXX50146.1"/>
    <property type="molecule type" value="Genomic_DNA"/>
</dbReference>
<sequence>MLFKNFLMWMIMVTIFITISSNFFFIFWMMMEINLLMFIPVMNFMKTNNSNCMISYFVIQSFSSTLFLISITYHFMYNINIFELLIMISLMIKLGMIPFHFWITNLSEMFNYLLLLLILTIQKIIPLFIMTFINNKLFIMFSMISSIFGTAFLYNLKSLKKILIFSSISHLGWMTTLILLKSTFWFSYMMIYSFLIMKITNIFKKYNLNLMNNFYMLNKNNFNKISTISLMLSLGGMPPFLGFIMKFISILIILNKNSLIMMILIISSMMNIFIYIRMIYPYLFYNTMSINVYLFLKLNLKGLILNLNLMISVFFLNLLN</sequence>
<feature type="transmembrane region" description="Helical" evidence="18">
    <location>
        <begin position="259"/>
        <end position="280"/>
    </location>
</feature>
<evidence type="ECO:0000256" key="15">
    <source>
        <dbReference type="ARBA" id="ARBA00023128"/>
    </source>
</evidence>
<feature type="transmembrane region" description="Helical" evidence="18">
    <location>
        <begin position="52"/>
        <end position="75"/>
    </location>
</feature>
<feature type="domain" description="NADH:quinone oxidoreductase/Mrp antiporter transmembrane" evidence="19">
    <location>
        <begin position="24"/>
        <end position="269"/>
    </location>
</feature>
<dbReference type="PRINTS" id="PR01436">
    <property type="entry name" value="NADHDHGNASE2"/>
</dbReference>
<feature type="transmembrane region" description="Helical" evidence="18">
    <location>
        <begin position="162"/>
        <end position="180"/>
    </location>
</feature>
<evidence type="ECO:0000256" key="7">
    <source>
        <dbReference type="ARBA" id="ARBA00022660"/>
    </source>
</evidence>
<evidence type="ECO:0000256" key="17">
    <source>
        <dbReference type="ARBA" id="ARBA00049551"/>
    </source>
</evidence>
<evidence type="ECO:0000256" key="8">
    <source>
        <dbReference type="ARBA" id="ARBA00022692"/>
    </source>
</evidence>
<feature type="transmembrane region" description="Helical" evidence="18">
    <location>
        <begin position="137"/>
        <end position="155"/>
    </location>
</feature>
<evidence type="ECO:0000256" key="4">
    <source>
        <dbReference type="ARBA" id="ARBA00012944"/>
    </source>
</evidence>
<evidence type="ECO:0000256" key="16">
    <source>
        <dbReference type="ARBA" id="ARBA00023136"/>
    </source>
</evidence>
<keyword evidence="6" id="KW-0813">Transport</keyword>
<comment type="catalytic activity">
    <reaction evidence="17 18">
        <text>a ubiquinone + NADH + 5 H(+)(in) = a ubiquinol + NAD(+) + 4 H(+)(out)</text>
        <dbReference type="Rhea" id="RHEA:29091"/>
        <dbReference type="Rhea" id="RHEA-COMP:9565"/>
        <dbReference type="Rhea" id="RHEA-COMP:9566"/>
        <dbReference type="ChEBI" id="CHEBI:15378"/>
        <dbReference type="ChEBI" id="CHEBI:16389"/>
        <dbReference type="ChEBI" id="CHEBI:17976"/>
        <dbReference type="ChEBI" id="CHEBI:57540"/>
        <dbReference type="ChEBI" id="CHEBI:57945"/>
        <dbReference type="EC" id="7.1.1.2"/>
    </reaction>
</comment>
<dbReference type="PANTHER" id="PTHR46552">
    <property type="entry name" value="NADH-UBIQUINONE OXIDOREDUCTASE CHAIN 2"/>
    <property type="match status" value="1"/>
</dbReference>
<evidence type="ECO:0000256" key="10">
    <source>
        <dbReference type="ARBA" id="ARBA00022967"/>
    </source>
</evidence>
<feature type="transmembrane region" description="Helical" evidence="18">
    <location>
        <begin position="110"/>
        <end position="131"/>
    </location>
</feature>
<dbReference type="EC" id="7.1.1.2" evidence="4 18"/>
<comment type="similarity">
    <text evidence="3 18">Belongs to the complex I subunit 2 family.</text>
</comment>
<comment type="subcellular location">
    <subcellularLocation>
        <location evidence="2 18">Mitochondrion inner membrane</location>
        <topology evidence="2 18">Multi-pass membrane protein</topology>
    </subcellularLocation>
</comment>
<dbReference type="Pfam" id="PF00361">
    <property type="entry name" value="Proton_antipo_M"/>
    <property type="match status" value="1"/>
</dbReference>
<dbReference type="GO" id="GO:0008137">
    <property type="term" value="F:NADH dehydrogenase (ubiquinone) activity"/>
    <property type="evidence" value="ECO:0007669"/>
    <property type="project" value="UniProtKB-EC"/>
</dbReference>
<keyword evidence="9 18" id="KW-0999">Mitochondrion inner membrane</keyword>
<organism evidence="20">
    <name type="scientific">Amblyomma gervaisi</name>
    <dbReference type="NCBI Taxonomy" id="1987576"/>
    <lineage>
        <taxon>Eukaryota</taxon>
        <taxon>Metazoa</taxon>
        <taxon>Ecdysozoa</taxon>
        <taxon>Arthropoda</taxon>
        <taxon>Chelicerata</taxon>
        <taxon>Arachnida</taxon>
        <taxon>Acari</taxon>
        <taxon>Parasitiformes</taxon>
        <taxon>Ixodida</taxon>
        <taxon>Ixodoidea</taxon>
        <taxon>Ixodidae</taxon>
        <taxon>Amblyomminae</taxon>
        <taxon>Amblyomma</taxon>
    </lineage>
</organism>
<feature type="transmembrane region" description="Helical" evidence="18">
    <location>
        <begin position="186"/>
        <end position="204"/>
    </location>
</feature>
<proteinExistence type="inferred from homology"/>
<dbReference type="CTD" id="4536"/>
<geneLocation type="mitochondrion" evidence="20"/>
<dbReference type="InterPro" id="IPR003917">
    <property type="entry name" value="NADH_UbQ_OxRdtase_chain2"/>
</dbReference>
<protein>
    <recommendedName>
        <fullName evidence="5 18">NADH-ubiquinone oxidoreductase chain 2</fullName>
        <ecNumber evidence="4 18">7.1.1.2</ecNumber>
    </recommendedName>
</protein>
<dbReference type="GO" id="GO:0006120">
    <property type="term" value="P:mitochondrial electron transport, NADH to ubiquinone"/>
    <property type="evidence" value="ECO:0007669"/>
    <property type="project" value="InterPro"/>
</dbReference>
<evidence type="ECO:0000256" key="13">
    <source>
        <dbReference type="ARBA" id="ARBA00023027"/>
    </source>
</evidence>
<keyword evidence="10 18" id="KW-1278">Translocase</keyword>
<feature type="transmembrane region" description="Helical" evidence="18">
    <location>
        <begin position="225"/>
        <end position="253"/>
    </location>
</feature>
<evidence type="ECO:0000256" key="9">
    <source>
        <dbReference type="ARBA" id="ARBA00022792"/>
    </source>
</evidence>
<keyword evidence="15 18" id="KW-0496">Mitochondrion</keyword>
<dbReference type="InterPro" id="IPR050175">
    <property type="entry name" value="Complex_I_Subunit_2"/>
</dbReference>
<comment type="function">
    <text evidence="1">Core subunit of the mitochondrial membrane respiratory chain NADH dehydrogenase (Complex I) that is believed to belong to the minimal assembly required for catalysis. Complex I functions in the transfer of electrons from NADH to the respiratory chain. The immediate electron acceptor for the enzyme is believed to be ubiquinone.</text>
</comment>
<keyword evidence="13 18" id="KW-0520">NAD</keyword>
<evidence type="ECO:0000256" key="1">
    <source>
        <dbReference type="ARBA" id="ARBA00003257"/>
    </source>
</evidence>
<keyword evidence="7 18" id="KW-0679">Respiratory chain</keyword>
<evidence type="ECO:0000259" key="19">
    <source>
        <dbReference type="Pfam" id="PF00361"/>
    </source>
</evidence>
<evidence type="ECO:0000256" key="12">
    <source>
        <dbReference type="ARBA" id="ARBA00022989"/>
    </source>
</evidence>